<comment type="subcellular location">
    <subcellularLocation>
        <location evidence="1">Cell membrane</location>
        <topology evidence="1">Multi-pass membrane protein</topology>
    </subcellularLocation>
</comment>
<evidence type="ECO:0000256" key="9">
    <source>
        <dbReference type="SAM" id="Phobius"/>
    </source>
</evidence>
<accession>A0A3S0A186</accession>
<dbReference type="PANTHER" id="PTHR42770:SF4">
    <property type="entry name" value="ARGININE_ORNITHINE ANTIPORTER-RELATED"/>
    <property type="match status" value="1"/>
</dbReference>
<feature type="transmembrane region" description="Helical" evidence="9">
    <location>
        <begin position="464"/>
        <end position="484"/>
    </location>
</feature>
<dbReference type="GO" id="GO:0005886">
    <property type="term" value="C:plasma membrane"/>
    <property type="evidence" value="ECO:0007669"/>
    <property type="project" value="UniProtKB-SubCell"/>
</dbReference>
<keyword evidence="6" id="KW-0029">Amino-acid transport</keyword>
<dbReference type="PANTHER" id="PTHR42770">
    <property type="entry name" value="AMINO ACID TRANSPORTER-RELATED"/>
    <property type="match status" value="1"/>
</dbReference>
<evidence type="ECO:0000256" key="7">
    <source>
        <dbReference type="ARBA" id="ARBA00022989"/>
    </source>
</evidence>
<comment type="similarity">
    <text evidence="2">Belongs to the amino acid-polyamine-organocation (APC) superfamily. Basic amino acid/polyamine antiporter (APA) (TC 2.A.3.2) family.</text>
</comment>
<evidence type="ECO:0000256" key="2">
    <source>
        <dbReference type="ARBA" id="ARBA00008220"/>
    </source>
</evidence>
<reference evidence="10 11" key="1">
    <citation type="submission" date="2018-12" db="EMBL/GenBank/DDBJ databases">
        <title>YIM 101343 draft genome.</title>
        <authorList>
            <person name="Chen X."/>
        </authorList>
    </citation>
    <scope>NUCLEOTIDE SEQUENCE [LARGE SCALE GENOMIC DNA]</scope>
    <source>
        <strain evidence="10 11">YIM 101343</strain>
    </source>
</reference>
<keyword evidence="8 9" id="KW-0472">Membrane</keyword>
<keyword evidence="7 9" id="KW-1133">Transmembrane helix</keyword>
<evidence type="ECO:0000256" key="6">
    <source>
        <dbReference type="ARBA" id="ARBA00022970"/>
    </source>
</evidence>
<dbReference type="GO" id="GO:0022857">
    <property type="term" value="F:transmembrane transporter activity"/>
    <property type="evidence" value="ECO:0007669"/>
    <property type="project" value="InterPro"/>
</dbReference>
<organism evidence="10 11">
    <name type="scientific">Corynebacterium hylobatis</name>
    <dbReference type="NCBI Taxonomy" id="1859290"/>
    <lineage>
        <taxon>Bacteria</taxon>
        <taxon>Bacillati</taxon>
        <taxon>Actinomycetota</taxon>
        <taxon>Actinomycetes</taxon>
        <taxon>Mycobacteriales</taxon>
        <taxon>Corynebacteriaceae</taxon>
        <taxon>Corynebacterium</taxon>
    </lineage>
</organism>
<protein>
    <submittedName>
        <fullName evidence="10">Amino acid permease</fullName>
    </submittedName>
</protein>
<dbReference type="Pfam" id="PF13520">
    <property type="entry name" value="AA_permease_2"/>
    <property type="match status" value="1"/>
</dbReference>
<dbReference type="InterPro" id="IPR050367">
    <property type="entry name" value="APC_superfamily"/>
</dbReference>
<dbReference type="Gene3D" id="1.20.1740.10">
    <property type="entry name" value="Amino acid/polyamine transporter I"/>
    <property type="match status" value="1"/>
</dbReference>
<dbReference type="InterPro" id="IPR004754">
    <property type="entry name" value="Amino_acid_antiprt"/>
</dbReference>
<sequence>MTTKRTHTVTMWSLVALIVGSTVGSGIFSLPQNVASAAGPGATLIGWVVSGVGMLAIAFVFQTLAVRRPHLDSGVYSYVRAGLGDYIGFTSGWGYWLGSVIAQVGYATLFFNTLGHYVPGLGPEHPVPTMLAVSAMTWLVFAVLSRGVKQAAFMNAVTTVAKLLPIGAFIVLVAFLGFSWERFTLDFWSTGGSTASVFDQVQGIMLFTVWVFIGVEGASVYSKQARTRRDVGRATIIGFLTVLALLVSVSTLSYGVLTQEELAALPDNSMASVLEVVVGPWGAALISLGLCLSVLGAYVSWQMLCAEPIALMAFDGLLPRRLGAVNTAGAPWAAQLTSTVVIQLTVIVFFLNETAYVSMVQLATVLYLVPYIFSALYLVLLAARGRGIIHPHAGERFDDSGPDVPARDNRRHLFIGIVALVYAGWLFYAADLTYLLFGALAVLPGLIPYVLTRMQANERVFNRFEWVVVTVIVAAAVAAVWGLAQGALTL</sequence>
<evidence type="ECO:0000256" key="1">
    <source>
        <dbReference type="ARBA" id="ARBA00004651"/>
    </source>
</evidence>
<feature type="transmembrane region" description="Helical" evidence="9">
    <location>
        <begin position="434"/>
        <end position="452"/>
    </location>
</feature>
<evidence type="ECO:0000256" key="8">
    <source>
        <dbReference type="ARBA" id="ARBA00023136"/>
    </source>
</evidence>
<keyword evidence="11" id="KW-1185">Reference proteome</keyword>
<feature type="transmembrane region" description="Helical" evidence="9">
    <location>
        <begin position="86"/>
        <end position="109"/>
    </location>
</feature>
<feature type="transmembrane region" description="Helical" evidence="9">
    <location>
        <begin position="356"/>
        <end position="380"/>
    </location>
</feature>
<dbReference type="AlphaFoldDB" id="A0A3S0A186"/>
<name>A0A3S0A186_9CORY</name>
<feature type="transmembrane region" description="Helical" evidence="9">
    <location>
        <begin position="200"/>
        <end position="222"/>
    </location>
</feature>
<feature type="transmembrane region" description="Helical" evidence="9">
    <location>
        <begin position="160"/>
        <end position="180"/>
    </location>
</feature>
<keyword evidence="5 9" id="KW-0812">Transmembrane</keyword>
<dbReference type="OrthoDB" id="3185104at2"/>
<evidence type="ECO:0000313" key="11">
    <source>
        <dbReference type="Proteomes" id="UP000274907"/>
    </source>
</evidence>
<evidence type="ECO:0000313" key="10">
    <source>
        <dbReference type="EMBL" id="RSZ65610.1"/>
    </source>
</evidence>
<evidence type="ECO:0000256" key="3">
    <source>
        <dbReference type="ARBA" id="ARBA00022448"/>
    </source>
</evidence>
<gene>
    <name evidence="10" type="ORF">EAH68_02345</name>
</gene>
<keyword evidence="3" id="KW-0813">Transport</keyword>
<evidence type="ECO:0000256" key="4">
    <source>
        <dbReference type="ARBA" id="ARBA00022475"/>
    </source>
</evidence>
<feature type="transmembrane region" description="Helical" evidence="9">
    <location>
        <begin position="412"/>
        <end position="428"/>
    </location>
</feature>
<feature type="transmembrane region" description="Helical" evidence="9">
    <location>
        <begin position="322"/>
        <end position="350"/>
    </location>
</feature>
<feature type="transmembrane region" description="Helical" evidence="9">
    <location>
        <begin position="234"/>
        <end position="257"/>
    </location>
</feature>
<keyword evidence="4" id="KW-1003">Cell membrane</keyword>
<dbReference type="Proteomes" id="UP000274907">
    <property type="component" value="Unassembled WGS sequence"/>
</dbReference>
<dbReference type="RefSeq" id="WP_126119705.1">
    <property type="nucleotide sequence ID" value="NZ_RXHJ01000002.1"/>
</dbReference>
<dbReference type="InterPro" id="IPR002293">
    <property type="entry name" value="AA/rel_permease1"/>
</dbReference>
<comment type="caution">
    <text evidence="10">The sequence shown here is derived from an EMBL/GenBank/DDBJ whole genome shotgun (WGS) entry which is preliminary data.</text>
</comment>
<evidence type="ECO:0000256" key="5">
    <source>
        <dbReference type="ARBA" id="ARBA00022692"/>
    </source>
</evidence>
<feature type="transmembrane region" description="Helical" evidence="9">
    <location>
        <begin position="277"/>
        <end position="301"/>
    </location>
</feature>
<dbReference type="GO" id="GO:0006865">
    <property type="term" value="P:amino acid transport"/>
    <property type="evidence" value="ECO:0007669"/>
    <property type="project" value="UniProtKB-KW"/>
</dbReference>
<feature type="transmembrane region" description="Helical" evidence="9">
    <location>
        <begin position="47"/>
        <end position="66"/>
    </location>
</feature>
<proteinExistence type="inferred from homology"/>
<dbReference type="EMBL" id="RXHJ01000002">
    <property type="protein sequence ID" value="RSZ65610.1"/>
    <property type="molecule type" value="Genomic_DNA"/>
</dbReference>
<feature type="transmembrane region" description="Helical" evidence="9">
    <location>
        <begin position="129"/>
        <end position="148"/>
    </location>
</feature>
<dbReference type="NCBIfam" id="TIGR00905">
    <property type="entry name" value="2A0302"/>
    <property type="match status" value="1"/>
</dbReference>